<dbReference type="InterPro" id="IPR003739">
    <property type="entry name" value="Lys_aminomutase/Glu_NH3_mut"/>
</dbReference>
<dbReference type="InterPro" id="IPR007197">
    <property type="entry name" value="rSAM"/>
</dbReference>
<keyword evidence="2" id="KW-0004">4Fe-4S</keyword>
<evidence type="ECO:0000256" key="3">
    <source>
        <dbReference type="ARBA" id="ARBA00022691"/>
    </source>
</evidence>
<evidence type="ECO:0000313" key="9">
    <source>
        <dbReference type="EMBL" id="KPQ44215.1"/>
    </source>
</evidence>
<gene>
    <name evidence="9" type="ORF">MPEBLZ_01197</name>
</gene>
<organism evidence="9 10">
    <name type="scientific">Candidatus Methanoperedens nitratireducens</name>
    <dbReference type="NCBI Taxonomy" id="1392998"/>
    <lineage>
        <taxon>Archaea</taxon>
        <taxon>Methanobacteriati</taxon>
        <taxon>Methanobacteriota</taxon>
        <taxon>Stenosarchaea group</taxon>
        <taxon>Methanomicrobia</taxon>
        <taxon>Methanosarcinales</taxon>
        <taxon>ANME-2 cluster</taxon>
        <taxon>Candidatus Methanoperedentaceae</taxon>
        <taxon>Candidatus Methanoperedens</taxon>
    </lineage>
</organism>
<evidence type="ECO:0000256" key="6">
    <source>
        <dbReference type="ARBA" id="ARBA00023004"/>
    </source>
</evidence>
<dbReference type="Pfam" id="PF04055">
    <property type="entry name" value="Radical_SAM"/>
    <property type="match status" value="1"/>
</dbReference>
<keyword evidence="9" id="KW-0413">Isomerase</keyword>
<dbReference type="SFLD" id="SFLDS00029">
    <property type="entry name" value="Radical_SAM"/>
    <property type="match status" value="1"/>
</dbReference>
<evidence type="ECO:0000256" key="4">
    <source>
        <dbReference type="ARBA" id="ARBA00022723"/>
    </source>
</evidence>
<keyword evidence="3" id="KW-0949">S-adenosyl-L-methionine</keyword>
<dbReference type="PANTHER" id="PTHR30538:SF0">
    <property type="entry name" value="L-LYSINE 2,3-AMINOMUTASE AQ_1632-RELATED"/>
    <property type="match status" value="1"/>
</dbReference>
<dbReference type="EC" id="5.4.3.2" evidence="9"/>
<keyword evidence="4" id="KW-0479">Metal-binding</keyword>
<dbReference type="PANTHER" id="PTHR30538">
    <property type="entry name" value="LYSINE 2,3-AMINOMUTASE-RELATED"/>
    <property type="match status" value="1"/>
</dbReference>
<dbReference type="Gene3D" id="6.10.140.1170">
    <property type="match status" value="1"/>
</dbReference>
<dbReference type="AlphaFoldDB" id="A0A0P8CLR0"/>
<dbReference type="Gene3D" id="3.20.20.70">
    <property type="entry name" value="Aldolase class I"/>
    <property type="match status" value="1"/>
</dbReference>
<keyword evidence="7" id="KW-0411">Iron-sulfur</keyword>
<protein>
    <submittedName>
        <fullName evidence="9">L-lysine 2,3-aminomutase</fullName>
        <ecNumber evidence="9">5.4.3.2</ecNumber>
    </submittedName>
</protein>
<dbReference type="Proteomes" id="UP000050360">
    <property type="component" value="Unassembled WGS sequence"/>
</dbReference>
<dbReference type="PATRIC" id="fig|1719120.3.peg.1281"/>
<reference evidence="9 10" key="1">
    <citation type="submission" date="2015-09" db="EMBL/GenBank/DDBJ databases">
        <title>A metagenomics-based metabolic model of nitrate-dependent anaerobic oxidation of methane by Methanoperedens-like archaea.</title>
        <authorList>
            <person name="Arshad A."/>
            <person name="Speth D.R."/>
            <person name="De Graaf R.M."/>
            <person name="Op Den Camp H.J."/>
            <person name="Jetten M.S."/>
            <person name="Welte C.U."/>
        </authorList>
    </citation>
    <scope>NUCLEOTIDE SEQUENCE [LARGE SCALE GENOMIC DNA]</scope>
</reference>
<evidence type="ECO:0000256" key="7">
    <source>
        <dbReference type="ARBA" id="ARBA00023014"/>
    </source>
</evidence>
<evidence type="ECO:0000259" key="8">
    <source>
        <dbReference type="PROSITE" id="PS51918"/>
    </source>
</evidence>
<dbReference type="SUPFAM" id="SSF102114">
    <property type="entry name" value="Radical SAM enzymes"/>
    <property type="match status" value="1"/>
</dbReference>
<evidence type="ECO:0000313" key="10">
    <source>
        <dbReference type="Proteomes" id="UP000050360"/>
    </source>
</evidence>
<dbReference type="InterPro" id="IPR058240">
    <property type="entry name" value="rSAM_sf"/>
</dbReference>
<evidence type="ECO:0000256" key="2">
    <source>
        <dbReference type="ARBA" id="ARBA00022485"/>
    </source>
</evidence>
<keyword evidence="5" id="KW-0663">Pyridoxal phosphate</keyword>
<comment type="cofactor">
    <cofactor evidence="1">
        <name>pyridoxal 5'-phosphate</name>
        <dbReference type="ChEBI" id="CHEBI:597326"/>
    </cofactor>
</comment>
<dbReference type="SFLD" id="SFLDG01070">
    <property type="entry name" value="PLP-dependent"/>
    <property type="match status" value="1"/>
</dbReference>
<feature type="domain" description="Radical SAM core" evidence="8">
    <location>
        <begin position="304"/>
        <end position="512"/>
    </location>
</feature>
<dbReference type="GO" id="GO:0046872">
    <property type="term" value="F:metal ion binding"/>
    <property type="evidence" value="ECO:0007669"/>
    <property type="project" value="UniProtKB-KW"/>
</dbReference>
<evidence type="ECO:0000256" key="1">
    <source>
        <dbReference type="ARBA" id="ARBA00001933"/>
    </source>
</evidence>
<proteinExistence type="predicted"/>
<dbReference type="InterPro" id="IPR013785">
    <property type="entry name" value="Aldolase_TIM"/>
</dbReference>
<evidence type="ECO:0000256" key="5">
    <source>
        <dbReference type="ARBA" id="ARBA00022898"/>
    </source>
</evidence>
<keyword evidence="6" id="KW-0408">Iron</keyword>
<accession>A0A0P8CLR0</accession>
<dbReference type="NCBIfam" id="TIGR00238">
    <property type="entry name" value="KamA family radical SAM protein"/>
    <property type="match status" value="1"/>
</dbReference>
<dbReference type="GO" id="GO:0051539">
    <property type="term" value="F:4 iron, 4 sulfur cluster binding"/>
    <property type="evidence" value="ECO:0007669"/>
    <property type="project" value="UniProtKB-KW"/>
</dbReference>
<dbReference type="GO" id="GO:0050066">
    <property type="term" value="F:L-lysine 2,3-aminomutase activity"/>
    <property type="evidence" value="ECO:0007669"/>
    <property type="project" value="UniProtKB-EC"/>
</dbReference>
<name>A0A0P8CLR0_9EURY</name>
<comment type="caution">
    <text evidence="9">The sequence shown here is derived from an EMBL/GenBank/DDBJ whole genome shotgun (WGS) entry which is preliminary data.</text>
</comment>
<sequence length="603" mass="71334">MKELLEYDKSKLIETLWEYDPIIFKILKSSNKLQEARNSLFDHLNDLERHLFNIYSDKHFKDKNILERNNAKECIRVFKNVIRTENEDITNYSALNSLYRAAKKKAKSDSLNVGFFLEFINLFKGINCESGMYAEKEVPLFISLNGHTAALERMKILDDYSSNVENYFLRYKTGMDKYLIEERKNNKKSILDFFNATDKDWQNYNWQIKNIISDIDTLLCLVRLSDDEVRGLECARKNCIPFQITPHYLSLFDRENSGKYDHAIRAQVLPSENYCWNYMLSKDNGTNLDFMGEKSTSPIKGITRRYPQILILKPFDSCPQICVYCQRNWEITDIKDAVFSRESMKNALDWISNNKNIKEVLITGGDPLTLDDVSINWLLSKISGIGHIERIRIGTRIIVTMPQRITDELIGIFDKYHTFGTRELCIVTHFEHPTEFTPDTLEAIKKIKKLGINMYNQQVFTYYNSKKYESSFLRTVLKKSGIDPYYTFNTKGKDETIDYRVPIARIEQEREEEARFLPGMVRTDEPVFNVPRLGKSYLRSWQDHEVIMILEDGRRVYRFYPWESKYAFVEPYNYTDVSIFEYLKRLKDDNENVDDYSSIWYYF</sequence>
<dbReference type="PROSITE" id="PS51918">
    <property type="entry name" value="RADICAL_SAM"/>
    <property type="match status" value="1"/>
</dbReference>
<dbReference type="EMBL" id="LKCM01000102">
    <property type="protein sequence ID" value="KPQ44215.1"/>
    <property type="molecule type" value="Genomic_DNA"/>
</dbReference>